<dbReference type="InterPro" id="IPR017475">
    <property type="entry name" value="EPS_sugar_tfrase"/>
</dbReference>
<dbReference type="Pfam" id="PF02397">
    <property type="entry name" value="Bac_transf"/>
    <property type="match status" value="1"/>
</dbReference>
<evidence type="ECO:0000256" key="2">
    <source>
        <dbReference type="ARBA" id="ARBA00006464"/>
    </source>
</evidence>
<name>A0A7W3LLK4_ACTNM</name>
<dbReference type="GO" id="GO:0016780">
    <property type="term" value="F:phosphotransferase activity, for other substituted phosphate groups"/>
    <property type="evidence" value="ECO:0007669"/>
    <property type="project" value="TreeGrafter"/>
</dbReference>
<feature type="transmembrane region" description="Helical" evidence="8">
    <location>
        <begin position="306"/>
        <end position="330"/>
    </location>
</feature>
<protein>
    <submittedName>
        <fullName evidence="10">Exopolysaccharide biosynthesis polyprenyl glycosylphosphotransferase</fullName>
    </submittedName>
</protein>
<evidence type="ECO:0000256" key="4">
    <source>
        <dbReference type="ARBA" id="ARBA00022692"/>
    </source>
</evidence>
<feature type="transmembrane region" description="Helical" evidence="8">
    <location>
        <begin position="73"/>
        <end position="91"/>
    </location>
</feature>
<evidence type="ECO:0000256" key="6">
    <source>
        <dbReference type="ARBA" id="ARBA00023136"/>
    </source>
</evidence>
<dbReference type="PANTHER" id="PTHR30576">
    <property type="entry name" value="COLANIC BIOSYNTHESIS UDP-GLUCOSE LIPID CARRIER TRANSFERASE"/>
    <property type="match status" value="1"/>
</dbReference>
<dbReference type="Proteomes" id="UP000572680">
    <property type="component" value="Unassembled WGS sequence"/>
</dbReference>
<evidence type="ECO:0000256" key="3">
    <source>
        <dbReference type="ARBA" id="ARBA00022679"/>
    </source>
</evidence>
<comment type="subcellular location">
    <subcellularLocation>
        <location evidence="1">Membrane</location>
        <topology evidence="1">Multi-pass membrane protein</topology>
    </subcellularLocation>
</comment>
<evidence type="ECO:0000313" key="11">
    <source>
        <dbReference type="Proteomes" id="UP000572680"/>
    </source>
</evidence>
<keyword evidence="6 8" id="KW-0472">Membrane</keyword>
<sequence>MAAQGLSAPTIPQGSGGSSLPADGATGAVHADDLPPTRARRVRAVLVAGHAAGGAGADAAAVFAASWLLTRSVAHAGLTASAVVGVQALTGRYRARRALSLVDTAVPLVRRLCALVVFGALLTGAPLASTSQAPVAFLALGVCAVLAVSGHALLVGLVRSYRRRRTYQRRALLVGGGTATAHVAGALLEHPEFGVTPIGQLVFGSTPPDPVPGCPPVPVLGDGTRCVPLAAAAAADVLVLVADDIPHQQAPEVLAAASQGSVETLLFPSLGSPLPPGDGLDHLAGLPCLPLNTLHRARHVRRVKRAFDLLAALLLLAVLWPVMAVCAVAVRAEGGPGVLFRQRRLGAGGREFVLLKFRTLQPDSAHESDTRWSVEGDVRMGPVGRFLRGTSLDELPQLWNVIRGDMSLVGPRPERPYFVERFSASHPGYSRRHRVPVGVTGWAQIHGLRGDTSIEQRARFDNYYIENWSFARDLKVLVWTALAMCGRQR</sequence>
<feature type="transmembrane region" description="Helical" evidence="8">
    <location>
        <begin position="112"/>
        <end position="129"/>
    </location>
</feature>
<feature type="domain" description="Bacterial sugar transferase" evidence="9">
    <location>
        <begin position="304"/>
        <end position="484"/>
    </location>
</feature>
<accession>A0A7W3LLK4</accession>
<dbReference type="InterPro" id="IPR003362">
    <property type="entry name" value="Bact_transf"/>
</dbReference>
<keyword evidence="4 8" id="KW-0812">Transmembrane</keyword>
<comment type="similarity">
    <text evidence="2">Belongs to the bacterial sugar transferase family.</text>
</comment>
<gene>
    <name evidence="10" type="ORF">HNR61_001878</name>
</gene>
<feature type="region of interest" description="Disordered" evidence="7">
    <location>
        <begin position="1"/>
        <end position="33"/>
    </location>
</feature>
<dbReference type="NCBIfam" id="TIGR03025">
    <property type="entry name" value="EPS_sugtrans"/>
    <property type="match status" value="1"/>
</dbReference>
<evidence type="ECO:0000259" key="9">
    <source>
        <dbReference type="Pfam" id="PF02397"/>
    </source>
</evidence>
<proteinExistence type="inferred from homology"/>
<evidence type="ECO:0000313" key="10">
    <source>
        <dbReference type="EMBL" id="MBA8950265.1"/>
    </source>
</evidence>
<feature type="transmembrane region" description="Helical" evidence="8">
    <location>
        <begin position="44"/>
        <end position="67"/>
    </location>
</feature>
<dbReference type="EMBL" id="JACJIA010000002">
    <property type="protein sequence ID" value="MBA8950265.1"/>
    <property type="molecule type" value="Genomic_DNA"/>
</dbReference>
<keyword evidence="11" id="KW-1185">Reference proteome</keyword>
<dbReference type="RefSeq" id="WP_182842713.1">
    <property type="nucleotide sequence ID" value="NZ_BAAALP010000035.1"/>
</dbReference>
<keyword evidence="5 8" id="KW-1133">Transmembrane helix</keyword>
<organism evidence="10 11">
    <name type="scientific">Actinomadura namibiensis</name>
    <dbReference type="NCBI Taxonomy" id="182080"/>
    <lineage>
        <taxon>Bacteria</taxon>
        <taxon>Bacillati</taxon>
        <taxon>Actinomycetota</taxon>
        <taxon>Actinomycetes</taxon>
        <taxon>Streptosporangiales</taxon>
        <taxon>Thermomonosporaceae</taxon>
        <taxon>Actinomadura</taxon>
    </lineage>
</organism>
<reference evidence="10 11" key="1">
    <citation type="submission" date="2020-08" db="EMBL/GenBank/DDBJ databases">
        <title>Genomic Encyclopedia of Type Strains, Phase IV (KMG-IV): sequencing the most valuable type-strain genomes for metagenomic binning, comparative biology and taxonomic classification.</title>
        <authorList>
            <person name="Goeker M."/>
        </authorList>
    </citation>
    <scope>NUCLEOTIDE SEQUENCE [LARGE SCALE GENOMIC DNA]</scope>
    <source>
        <strain evidence="10 11">DSM 44197</strain>
    </source>
</reference>
<dbReference type="AlphaFoldDB" id="A0A7W3LLK4"/>
<comment type="caution">
    <text evidence="10">The sequence shown here is derived from an EMBL/GenBank/DDBJ whole genome shotgun (WGS) entry which is preliminary data.</text>
</comment>
<evidence type="ECO:0000256" key="5">
    <source>
        <dbReference type="ARBA" id="ARBA00022989"/>
    </source>
</evidence>
<evidence type="ECO:0000256" key="8">
    <source>
        <dbReference type="SAM" id="Phobius"/>
    </source>
</evidence>
<keyword evidence="3 10" id="KW-0808">Transferase</keyword>
<evidence type="ECO:0000256" key="1">
    <source>
        <dbReference type="ARBA" id="ARBA00004141"/>
    </source>
</evidence>
<dbReference type="GO" id="GO:0016020">
    <property type="term" value="C:membrane"/>
    <property type="evidence" value="ECO:0007669"/>
    <property type="project" value="UniProtKB-SubCell"/>
</dbReference>
<feature type="transmembrane region" description="Helical" evidence="8">
    <location>
        <begin position="135"/>
        <end position="158"/>
    </location>
</feature>
<evidence type="ECO:0000256" key="7">
    <source>
        <dbReference type="SAM" id="MobiDB-lite"/>
    </source>
</evidence>
<dbReference type="PANTHER" id="PTHR30576:SF0">
    <property type="entry name" value="UNDECAPRENYL-PHOSPHATE N-ACETYLGALACTOSAMINYL 1-PHOSPHATE TRANSFERASE-RELATED"/>
    <property type="match status" value="1"/>
</dbReference>